<feature type="non-terminal residue" evidence="3">
    <location>
        <position position="1"/>
    </location>
</feature>
<feature type="domain" description="Gfo/Idh/MocA-like oxidoreductase N-terminal" evidence="1">
    <location>
        <begin position="20"/>
        <end position="107"/>
    </location>
</feature>
<gene>
    <name evidence="3" type="ORF">METZ01_LOCUS398350</name>
</gene>
<dbReference type="InterPro" id="IPR043906">
    <property type="entry name" value="Gfo/Idh/MocA_OxRdtase_bact_C"/>
</dbReference>
<protein>
    <recommendedName>
        <fullName evidence="4">Gfo/Idh/MocA-like oxidoreductase N-terminal domain-containing protein</fullName>
    </recommendedName>
</protein>
<proteinExistence type="predicted"/>
<dbReference type="InterPro" id="IPR036291">
    <property type="entry name" value="NAD(P)-bd_dom_sf"/>
</dbReference>
<evidence type="ECO:0008006" key="4">
    <source>
        <dbReference type="Google" id="ProtNLM"/>
    </source>
</evidence>
<sequence>QVVGFAEVAKVRTDHTKELIEGHYAKNTPAGKWKGLTITKDYRELIAMKSVDAVLIATPDHWHGEPTILSARAGKHVYCEKPISLTIAEGRRMVDAVKKNKVIFQTGSQQRTEFGGKFRRTVEMIHSGAIGKIKKIQVCVGGPPKPCDLATQPVPEGIDWDAWQGPAPTRGYNKELCPDNVHNHFPRWRAYREYCNGYLADMGAHHFDIGQWGMDADNTGPVKVIPPESGEKGVRLIYENGIEVTHGSLPDWRGGTVFYGDEGTIWVDRGPWKSDPANLIKDYKA</sequence>
<dbReference type="Gene3D" id="3.30.360.10">
    <property type="entry name" value="Dihydrodipicolinate Reductase, domain 2"/>
    <property type="match status" value="1"/>
</dbReference>
<organism evidence="3">
    <name type="scientific">marine metagenome</name>
    <dbReference type="NCBI Taxonomy" id="408172"/>
    <lineage>
        <taxon>unclassified sequences</taxon>
        <taxon>metagenomes</taxon>
        <taxon>ecological metagenomes</taxon>
    </lineage>
</organism>
<accession>A0A382VG45</accession>
<dbReference type="InterPro" id="IPR000683">
    <property type="entry name" value="Gfo/Idh/MocA-like_OxRdtase_N"/>
</dbReference>
<dbReference type="AlphaFoldDB" id="A0A382VG45"/>
<dbReference type="EMBL" id="UINC01151727">
    <property type="protein sequence ID" value="SVD45496.1"/>
    <property type="molecule type" value="Genomic_DNA"/>
</dbReference>
<dbReference type="Pfam" id="PF01408">
    <property type="entry name" value="GFO_IDH_MocA"/>
    <property type="match status" value="1"/>
</dbReference>
<dbReference type="PANTHER" id="PTHR43818">
    <property type="entry name" value="BCDNA.GH03377"/>
    <property type="match status" value="1"/>
</dbReference>
<feature type="domain" description="Gfo/Idh/MocA-like oxidoreductase bacterial type C-terminal" evidence="2">
    <location>
        <begin position="148"/>
        <end position="224"/>
    </location>
</feature>
<dbReference type="Pfam" id="PF19051">
    <property type="entry name" value="GFO_IDH_MocA_C2"/>
    <property type="match status" value="1"/>
</dbReference>
<dbReference type="SUPFAM" id="SSF51735">
    <property type="entry name" value="NAD(P)-binding Rossmann-fold domains"/>
    <property type="match status" value="1"/>
</dbReference>
<dbReference type="PANTHER" id="PTHR43818:SF5">
    <property type="entry name" value="OXIDOREDUCTASE FAMILY PROTEIN"/>
    <property type="match status" value="1"/>
</dbReference>
<name>A0A382VG45_9ZZZZ</name>
<dbReference type="SUPFAM" id="SSF55347">
    <property type="entry name" value="Glyceraldehyde-3-phosphate dehydrogenase-like, C-terminal domain"/>
    <property type="match status" value="1"/>
</dbReference>
<dbReference type="Gene3D" id="3.40.50.720">
    <property type="entry name" value="NAD(P)-binding Rossmann-like Domain"/>
    <property type="match status" value="1"/>
</dbReference>
<feature type="non-terminal residue" evidence="3">
    <location>
        <position position="285"/>
    </location>
</feature>
<dbReference type="InterPro" id="IPR050463">
    <property type="entry name" value="Gfo/Idh/MocA_oxidrdct_glycsds"/>
</dbReference>
<evidence type="ECO:0000259" key="2">
    <source>
        <dbReference type="Pfam" id="PF19051"/>
    </source>
</evidence>
<evidence type="ECO:0000259" key="1">
    <source>
        <dbReference type="Pfam" id="PF01408"/>
    </source>
</evidence>
<dbReference type="GO" id="GO:0000166">
    <property type="term" value="F:nucleotide binding"/>
    <property type="evidence" value="ECO:0007669"/>
    <property type="project" value="InterPro"/>
</dbReference>
<evidence type="ECO:0000313" key="3">
    <source>
        <dbReference type="EMBL" id="SVD45496.1"/>
    </source>
</evidence>
<reference evidence="3" key="1">
    <citation type="submission" date="2018-05" db="EMBL/GenBank/DDBJ databases">
        <authorList>
            <person name="Lanie J.A."/>
            <person name="Ng W.-L."/>
            <person name="Kazmierczak K.M."/>
            <person name="Andrzejewski T.M."/>
            <person name="Davidsen T.M."/>
            <person name="Wayne K.J."/>
            <person name="Tettelin H."/>
            <person name="Glass J.I."/>
            <person name="Rusch D."/>
            <person name="Podicherti R."/>
            <person name="Tsui H.-C.T."/>
            <person name="Winkler M.E."/>
        </authorList>
    </citation>
    <scope>NUCLEOTIDE SEQUENCE</scope>
</reference>